<dbReference type="PROSITE" id="PS50801">
    <property type="entry name" value="STAS"/>
    <property type="match status" value="1"/>
</dbReference>
<accession>A8H8N1</accession>
<dbReference type="eggNOG" id="COG3113">
    <property type="taxonomic scope" value="Bacteria"/>
</dbReference>
<dbReference type="InterPro" id="IPR002645">
    <property type="entry name" value="STAS_dom"/>
</dbReference>
<dbReference type="HOGENOM" id="CLU_115403_13_4_6"/>
<dbReference type="Proteomes" id="UP000002608">
    <property type="component" value="Chromosome"/>
</dbReference>
<dbReference type="Pfam" id="PF13466">
    <property type="entry name" value="STAS_2"/>
    <property type="match status" value="1"/>
</dbReference>
<organism evidence="2 3">
    <name type="scientific">Shewanella pealeana (strain ATCC 700345 / ANG-SQ1)</name>
    <dbReference type="NCBI Taxonomy" id="398579"/>
    <lineage>
        <taxon>Bacteria</taxon>
        <taxon>Pseudomonadati</taxon>
        <taxon>Pseudomonadota</taxon>
        <taxon>Gammaproteobacteria</taxon>
        <taxon>Alteromonadales</taxon>
        <taxon>Shewanellaceae</taxon>
        <taxon>Shewanella</taxon>
    </lineage>
</organism>
<gene>
    <name evidence="2" type="ordered locus">Spea_3605</name>
</gene>
<dbReference type="OrthoDB" id="6400701at2"/>
<dbReference type="Gene3D" id="3.30.750.24">
    <property type="entry name" value="STAS domain"/>
    <property type="match status" value="1"/>
</dbReference>
<dbReference type="InterPro" id="IPR052746">
    <property type="entry name" value="MlaB_ABC_Transporter"/>
</dbReference>
<dbReference type="SUPFAM" id="SSF52091">
    <property type="entry name" value="SpoIIaa-like"/>
    <property type="match status" value="1"/>
</dbReference>
<dbReference type="PANTHER" id="PTHR35849:SF1">
    <property type="entry name" value="INTERMEMBRANE PHOSPHOLIPID TRANSPORT SYSTEM BINDING PROTEIN MLAB"/>
    <property type="match status" value="1"/>
</dbReference>
<proteinExistence type="predicted"/>
<dbReference type="CDD" id="cd07043">
    <property type="entry name" value="STAS_anti-anti-sigma_factors"/>
    <property type="match status" value="1"/>
</dbReference>
<dbReference type="KEGG" id="spl:Spea_3605"/>
<dbReference type="AlphaFoldDB" id="A8H8N1"/>
<dbReference type="STRING" id="398579.Spea_3605"/>
<protein>
    <submittedName>
        <fullName evidence="2">SpoIIAA family protein</fullName>
    </submittedName>
</protein>
<dbReference type="RefSeq" id="WP_012156802.1">
    <property type="nucleotide sequence ID" value="NC_009901.1"/>
</dbReference>
<evidence type="ECO:0000313" key="3">
    <source>
        <dbReference type="Proteomes" id="UP000002608"/>
    </source>
</evidence>
<dbReference type="PANTHER" id="PTHR35849">
    <property type="entry name" value="BLR2341 PROTEIN"/>
    <property type="match status" value="1"/>
</dbReference>
<name>A8H8N1_SHEPA</name>
<dbReference type="InterPro" id="IPR058548">
    <property type="entry name" value="MlaB-like_STAS"/>
</dbReference>
<feature type="domain" description="STAS" evidence="1">
    <location>
        <begin position="13"/>
        <end position="97"/>
    </location>
</feature>
<sequence>MVSFNQQGINCTVSGCLDQEAVRSLWNGRSSILDPDTAFLWLSEIEYCDSAGVAFLLELVSTFAAKGASLKLVSPSEQLKKFIILYDLNDFFIEEAK</sequence>
<reference evidence="2 3" key="1">
    <citation type="submission" date="2007-10" db="EMBL/GenBank/DDBJ databases">
        <title>Complete sequence of Shewanella pealeana ATCC 700345.</title>
        <authorList>
            <consortium name="US DOE Joint Genome Institute"/>
            <person name="Copeland A."/>
            <person name="Lucas S."/>
            <person name="Lapidus A."/>
            <person name="Barry K."/>
            <person name="Glavina del Rio T."/>
            <person name="Dalin E."/>
            <person name="Tice H."/>
            <person name="Pitluck S."/>
            <person name="Chertkov O."/>
            <person name="Brettin T."/>
            <person name="Bruce D."/>
            <person name="Detter J.C."/>
            <person name="Han C."/>
            <person name="Schmutz J."/>
            <person name="Larimer F."/>
            <person name="Land M."/>
            <person name="Hauser L."/>
            <person name="Kyrpides N."/>
            <person name="Kim E."/>
            <person name="Zhao J.-S.Z."/>
            <person name="Manno D."/>
            <person name="Hawari J."/>
            <person name="Richardson P."/>
        </authorList>
    </citation>
    <scope>NUCLEOTIDE SEQUENCE [LARGE SCALE GENOMIC DNA]</scope>
    <source>
        <strain evidence="3">ATCC 700345 / ANG-SQ1</strain>
    </source>
</reference>
<keyword evidence="3" id="KW-1185">Reference proteome</keyword>
<evidence type="ECO:0000259" key="1">
    <source>
        <dbReference type="PROSITE" id="PS50801"/>
    </source>
</evidence>
<dbReference type="EMBL" id="CP000851">
    <property type="protein sequence ID" value="ABV88918.1"/>
    <property type="molecule type" value="Genomic_DNA"/>
</dbReference>
<evidence type="ECO:0000313" key="2">
    <source>
        <dbReference type="EMBL" id="ABV88918.1"/>
    </source>
</evidence>
<dbReference type="InterPro" id="IPR036513">
    <property type="entry name" value="STAS_dom_sf"/>
</dbReference>